<gene>
    <name evidence="1" type="ORF">RFI_27311</name>
</gene>
<dbReference type="EMBL" id="ASPP01023687">
    <property type="protein sequence ID" value="ETO10066.1"/>
    <property type="molecule type" value="Genomic_DNA"/>
</dbReference>
<name>X6M8S6_RETFI</name>
<organism evidence="1 2">
    <name type="scientific">Reticulomyxa filosa</name>
    <dbReference type="NCBI Taxonomy" id="46433"/>
    <lineage>
        <taxon>Eukaryota</taxon>
        <taxon>Sar</taxon>
        <taxon>Rhizaria</taxon>
        <taxon>Retaria</taxon>
        <taxon>Foraminifera</taxon>
        <taxon>Monothalamids</taxon>
        <taxon>Reticulomyxidae</taxon>
        <taxon>Reticulomyxa</taxon>
    </lineage>
</organism>
<dbReference type="AlphaFoldDB" id="X6M8S6"/>
<dbReference type="Proteomes" id="UP000023152">
    <property type="component" value="Unassembled WGS sequence"/>
</dbReference>
<dbReference type="SUPFAM" id="SSF52047">
    <property type="entry name" value="RNI-like"/>
    <property type="match status" value="1"/>
</dbReference>
<keyword evidence="2" id="KW-1185">Reference proteome</keyword>
<dbReference type="InterPro" id="IPR032675">
    <property type="entry name" value="LRR_dom_sf"/>
</dbReference>
<proteinExistence type="predicted"/>
<reference evidence="1 2" key="1">
    <citation type="journal article" date="2013" name="Curr. Biol.">
        <title>The Genome of the Foraminiferan Reticulomyxa filosa.</title>
        <authorList>
            <person name="Glockner G."/>
            <person name="Hulsmann N."/>
            <person name="Schleicher M."/>
            <person name="Noegel A.A."/>
            <person name="Eichinger L."/>
            <person name="Gallinger C."/>
            <person name="Pawlowski J."/>
            <person name="Sierra R."/>
            <person name="Euteneuer U."/>
            <person name="Pillet L."/>
            <person name="Moustafa A."/>
            <person name="Platzer M."/>
            <person name="Groth M."/>
            <person name="Szafranski K."/>
            <person name="Schliwa M."/>
        </authorList>
    </citation>
    <scope>NUCLEOTIDE SEQUENCE [LARGE SCALE GENOMIC DNA]</scope>
</reference>
<protein>
    <submittedName>
        <fullName evidence="1">Uncharacterized protein</fullName>
    </submittedName>
</protein>
<comment type="caution">
    <text evidence="1">The sequence shown here is derived from an EMBL/GenBank/DDBJ whole genome shotgun (WGS) entry which is preliminary data.</text>
</comment>
<evidence type="ECO:0000313" key="1">
    <source>
        <dbReference type="EMBL" id="ETO10066.1"/>
    </source>
</evidence>
<sequence>MEQEKLSSKVLNLTISRLGLDVWCYHIFGYLDAFERHVLCSVCKFLSESSKQLGSMTHKQSKQNILRTTDSRYFEYHFERLVDNEQSRLLLNYGCLDLLSKSELKQLGYFLQCYNYEHPLFQKNPLKKLDLSFNPQLKMKWFASIISNTRSKPLLSCFFFFNACSKRYGLQQQQKDTFLNQLKRLNISKNATIGDASTRLLMEAVESGTLEQLQELNLAWTSIGNLSCELVTKYDLQHLHTINMCTHKITSEGVQTLIQFETNKKKNDKLRIFIKSMLFSSSVALPPFLVQREWKQNISPEQFFEIFDNNVEHLRYFNNLKM</sequence>
<dbReference type="Gene3D" id="3.80.10.10">
    <property type="entry name" value="Ribonuclease Inhibitor"/>
    <property type="match status" value="1"/>
</dbReference>
<evidence type="ECO:0000313" key="2">
    <source>
        <dbReference type="Proteomes" id="UP000023152"/>
    </source>
</evidence>
<accession>X6M8S6</accession>